<keyword evidence="11" id="KW-1185">Reference proteome</keyword>
<dbReference type="PROSITE" id="PS00107">
    <property type="entry name" value="PROTEIN_KINASE_ATP"/>
    <property type="match status" value="1"/>
</dbReference>
<evidence type="ECO:0000256" key="2">
    <source>
        <dbReference type="ARBA" id="ARBA00022527"/>
    </source>
</evidence>
<dbReference type="EMBL" id="JARGDL010000012">
    <property type="protein sequence ID" value="MDF1612352.1"/>
    <property type="molecule type" value="Genomic_DNA"/>
</dbReference>
<dbReference type="InterPro" id="IPR050629">
    <property type="entry name" value="STE20/SPS1-PAK"/>
</dbReference>
<evidence type="ECO:0000256" key="8">
    <source>
        <dbReference type="SAM" id="Phobius"/>
    </source>
</evidence>
<keyword evidence="6 7" id="KW-0067">ATP-binding</keyword>
<dbReference type="AlphaFoldDB" id="A0AAE3P227"/>
<name>A0AAE3P227_9BACT</name>
<dbReference type="SMART" id="SM00220">
    <property type="entry name" value="S_TKc"/>
    <property type="match status" value="1"/>
</dbReference>
<dbReference type="CDD" id="cd14014">
    <property type="entry name" value="STKc_PknB_like"/>
    <property type="match status" value="1"/>
</dbReference>
<dbReference type="PROSITE" id="PS50011">
    <property type="entry name" value="PROTEIN_KINASE_DOM"/>
    <property type="match status" value="1"/>
</dbReference>
<feature type="domain" description="Protein kinase" evidence="9">
    <location>
        <begin position="12"/>
        <end position="271"/>
    </location>
</feature>
<comment type="caution">
    <text evidence="10">The sequence shown here is derived from an EMBL/GenBank/DDBJ whole genome shotgun (WGS) entry which is preliminary data.</text>
</comment>
<keyword evidence="4 7" id="KW-0547">Nucleotide-binding</keyword>
<dbReference type="PANTHER" id="PTHR48012">
    <property type="entry name" value="STERILE20-LIKE KINASE, ISOFORM B-RELATED"/>
    <property type="match status" value="1"/>
</dbReference>
<dbReference type="Gene3D" id="1.10.510.10">
    <property type="entry name" value="Transferase(Phosphotransferase) domain 1"/>
    <property type="match status" value="1"/>
</dbReference>
<keyword evidence="5 10" id="KW-0418">Kinase</keyword>
<evidence type="ECO:0000313" key="10">
    <source>
        <dbReference type="EMBL" id="MDF1612352.1"/>
    </source>
</evidence>
<gene>
    <name evidence="10" type="ORF">P0M35_09330</name>
</gene>
<dbReference type="GO" id="GO:0004674">
    <property type="term" value="F:protein serine/threonine kinase activity"/>
    <property type="evidence" value="ECO:0007669"/>
    <property type="project" value="UniProtKB-KW"/>
</dbReference>
<dbReference type="RefSeq" id="WP_321536122.1">
    <property type="nucleotide sequence ID" value="NZ_JARGDL010000012.1"/>
</dbReference>
<evidence type="ECO:0000313" key="11">
    <source>
        <dbReference type="Proteomes" id="UP001221302"/>
    </source>
</evidence>
<dbReference type="Pfam" id="PF00069">
    <property type="entry name" value="Pkinase"/>
    <property type="match status" value="1"/>
</dbReference>
<sequence length="321" mass="36556">MQNLIGKKFQGYEFLEYIGEGGMGIVYKAQDLNLDRKVAIKVIQPSKSNFPQTFKKFRKEAKNQAKLIHPNIVTIHGLIEIYSSIGIVMEFVDGEELSSIIKRKQKLDYNFTKNILLQVLDGLDFAHSHGIIHRDIKPSNIIVRKDGVAKIADFGIAKSVEDFETFTTNSKMVGTLFYMSPEQITGAKVSHLTDIYSLGCTAYEMATGLPPFYYQNTTQIIFAHINEIAAPIESFRNDYPDAFNKLIFEMLQKDAKLRPKSCNYIKNYLRIITQANVVSSDVKAFRKKSNNSFLITLIKIVFIILTIIIVYFVVTNVKINR</sequence>
<dbReference type="EC" id="2.7.11.1" evidence="1"/>
<evidence type="ECO:0000259" key="9">
    <source>
        <dbReference type="PROSITE" id="PS50011"/>
    </source>
</evidence>
<protein>
    <recommendedName>
        <fullName evidence="1">non-specific serine/threonine protein kinase</fullName>
        <ecNumber evidence="1">2.7.11.1</ecNumber>
    </recommendedName>
</protein>
<dbReference type="InterPro" id="IPR011009">
    <property type="entry name" value="Kinase-like_dom_sf"/>
</dbReference>
<dbReference type="PROSITE" id="PS00108">
    <property type="entry name" value="PROTEIN_KINASE_ST"/>
    <property type="match status" value="1"/>
</dbReference>
<dbReference type="InterPro" id="IPR017441">
    <property type="entry name" value="Protein_kinase_ATP_BS"/>
</dbReference>
<dbReference type="Proteomes" id="UP001221302">
    <property type="component" value="Unassembled WGS sequence"/>
</dbReference>
<evidence type="ECO:0000256" key="5">
    <source>
        <dbReference type="ARBA" id="ARBA00022777"/>
    </source>
</evidence>
<keyword evidence="8" id="KW-1133">Transmembrane helix</keyword>
<feature type="transmembrane region" description="Helical" evidence="8">
    <location>
        <begin position="293"/>
        <end position="314"/>
    </location>
</feature>
<keyword evidence="8" id="KW-0472">Membrane</keyword>
<evidence type="ECO:0000256" key="7">
    <source>
        <dbReference type="PROSITE-ProRule" id="PRU10141"/>
    </source>
</evidence>
<dbReference type="GO" id="GO:0005737">
    <property type="term" value="C:cytoplasm"/>
    <property type="evidence" value="ECO:0007669"/>
    <property type="project" value="TreeGrafter"/>
</dbReference>
<keyword evidence="3" id="KW-0808">Transferase</keyword>
<evidence type="ECO:0000256" key="6">
    <source>
        <dbReference type="ARBA" id="ARBA00022840"/>
    </source>
</evidence>
<dbReference type="FunFam" id="1.10.510.10:FF:000021">
    <property type="entry name" value="Serine/threonine protein kinase"/>
    <property type="match status" value="1"/>
</dbReference>
<dbReference type="SUPFAM" id="SSF56112">
    <property type="entry name" value="Protein kinase-like (PK-like)"/>
    <property type="match status" value="1"/>
</dbReference>
<evidence type="ECO:0000256" key="1">
    <source>
        <dbReference type="ARBA" id="ARBA00012513"/>
    </source>
</evidence>
<reference evidence="10" key="1">
    <citation type="submission" date="2023-03" db="EMBL/GenBank/DDBJ databases">
        <title>Stygiobacter electus gen. nov., sp. nov., facultatively anaerobic thermotolerant bacterium of the class Ignavibacteria from a well of Yessentuki mineral water deposit.</title>
        <authorList>
            <person name="Podosokorskaya O.A."/>
            <person name="Elcheninov A.G."/>
            <person name="Petrova N.F."/>
            <person name="Zavarzina D.G."/>
            <person name="Kublanov I.V."/>
            <person name="Merkel A.Y."/>
        </authorList>
    </citation>
    <scope>NUCLEOTIDE SEQUENCE</scope>
    <source>
        <strain evidence="10">09-Me</strain>
    </source>
</reference>
<dbReference type="InterPro" id="IPR008271">
    <property type="entry name" value="Ser/Thr_kinase_AS"/>
</dbReference>
<dbReference type="Gene3D" id="3.30.200.20">
    <property type="entry name" value="Phosphorylase Kinase, domain 1"/>
    <property type="match status" value="1"/>
</dbReference>
<dbReference type="InterPro" id="IPR000719">
    <property type="entry name" value="Prot_kinase_dom"/>
</dbReference>
<dbReference type="GO" id="GO:0005524">
    <property type="term" value="F:ATP binding"/>
    <property type="evidence" value="ECO:0007669"/>
    <property type="project" value="UniProtKB-UniRule"/>
</dbReference>
<evidence type="ECO:0000256" key="4">
    <source>
        <dbReference type="ARBA" id="ARBA00022741"/>
    </source>
</evidence>
<feature type="binding site" evidence="7">
    <location>
        <position position="41"/>
    </location>
    <ligand>
        <name>ATP</name>
        <dbReference type="ChEBI" id="CHEBI:30616"/>
    </ligand>
</feature>
<organism evidence="10 11">
    <name type="scientific">Stygiobacter electus</name>
    <dbReference type="NCBI Taxonomy" id="3032292"/>
    <lineage>
        <taxon>Bacteria</taxon>
        <taxon>Pseudomonadati</taxon>
        <taxon>Ignavibacteriota</taxon>
        <taxon>Ignavibacteria</taxon>
        <taxon>Ignavibacteriales</taxon>
        <taxon>Melioribacteraceae</taxon>
        <taxon>Stygiobacter</taxon>
    </lineage>
</organism>
<evidence type="ECO:0000256" key="3">
    <source>
        <dbReference type="ARBA" id="ARBA00022679"/>
    </source>
</evidence>
<proteinExistence type="predicted"/>
<accession>A0AAE3P227</accession>
<keyword evidence="2" id="KW-0723">Serine/threonine-protein kinase</keyword>
<keyword evidence="8" id="KW-0812">Transmembrane</keyword>